<evidence type="ECO:0000313" key="3">
    <source>
        <dbReference type="EMBL" id="PZR03044.1"/>
    </source>
</evidence>
<dbReference type="Proteomes" id="UP000249061">
    <property type="component" value="Unassembled WGS sequence"/>
</dbReference>
<dbReference type="AlphaFoldDB" id="A0A2W5UIC9"/>
<feature type="domain" description="M23ase beta-sheet core" evidence="2">
    <location>
        <begin position="121"/>
        <end position="221"/>
    </location>
</feature>
<evidence type="ECO:0000259" key="2">
    <source>
        <dbReference type="Pfam" id="PF01551"/>
    </source>
</evidence>
<dbReference type="Gene3D" id="2.70.70.10">
    <property type="entry name" value="Glucose Permease (Domain IIA)"/>
    <property type="match status" value="1"/>
</dbReference>
<feature type="signal peptide" evidence="1">
    <location>
        <begin position="1"/>
        <end position="27"/>
    </location>
</feature>
<dbReference type="InterPro" id="IPR011055">
    <property type="entry name" value="Dup_hybrid_motif"/>
</dbReference>
<evidence type="ECO:0000313" key="4">
    <source>
        <dbReference type="Proteomes" id="UP000249061"/>
    </source>
</evidence>
<gene>
    <name evidence="3" type="ORF">DI536_36450</name>
</gene>
<keyword evidence="1" id="KW-0732">Signal</keyword>
<dbReference type="InterPro" id="IPR016047">
    <property type="entry name" value="M23ase_b-sheet_dom"/>
</dbReference>
<dbReference type="SUPFAM" id="SSF51261">
    <property type="entry name" value="Duplicated hybrid motif"/>
    <property type="match status" value="1"/>
</dbReference>
<dbReference type="Pfam" id="PF01551">
    <property type="entry name" value="Peptidase_M23"/>
    <property type="match status" value="1"/>
</dbReference>
<dbReference type="CDD" id="cd12797">
    <property type="entry name" value="M23_peptidase"/>
    <property type="match status" value="1"/>
</dbReference>
<comment type="caution">
    <text evidence="3">The sequence shown here is derived from an EMBL/GenBank/DDBJ whole genome shotgun (WGS) entry which is preliminary data.</text>
</comment>
<feature type="chain" id="PRO_5016097981" description="M23ase beta-sheet core domain-containing protein" evidence="1">
    <location>
        <begin position="28"/>
        <end position="230"/>
    </location>
</feature>
<dbReference type="PANTHER" id="PTHR21666:SF287">
    <property type="entry name" value="CYTOPLASMIC MEMBRANE PROTEIN"/>
    <property type="match status" value="1"/>
</dbReference>
<accession>A0A2W5UIC9</accession>
<organism evidence="3 4">
    <name type="scientific">Archangium gephyra</name>
    <dbReference type="NCBI Taxonomy" id="48"/>
    <lineage>
        <taxon>Bacteria</taxon>
        <taxon>Pseudomonadati</taxon>
        <taxon>Myxococcota</taxon>
        <taxon>Myxococcia</taxon>
        <taxon>Myxococcales</taxon>
        <taxon>Cystobacterineae</taxon>
        <taxon>Archangiaceae</taxon>
        <taxon>Archangium</taxon>
    </lineage>
</organism>
<reference evidence="3 4" key="1">
    <citation type="submission" date="2017-08" db="EMBL/GenBank/DDBJ databases">
        <title>Infants hospitalized years apart are colonized by the same room-sourced microbial strains.</title>
        <authorList>
            <person name="Brooks B."/>
            <person name="Olm M.R."/>
            <person name="Firek B.A."/>
            <person name="Baker R."/>
            <person name="Thomas B.C."/>
            <person name="Morowitz M.J."/>
            <person name="Banfield J.F."/>
        </authorList>
    </citation>
    <scope>NUCLEOTIDE SEQUENCE [LARGE SCALE GENOMIC DNA]</scope>
    <source>
        <strain evidence="3">S2_003_000_R2_14</strain>
    </source>
</reference>
<proteinExistence type="predicted"/>
<dbReference type="GO" id="GO:0004222">
    <property type="term" value="F:metalloendopeptidase activity"/>
    <property type="evidence" value="ECO:0007669"/>
    <property type="project" value="TreeGrafter"/>
</dbReference>
<evidence type="ECO:0000256" key="1">
    <source>
        <dbReference type="SAM" id="SignalP"/>
    </source>
</evidence>
<dbReference type="EMBL" id="QFQP01000133">
    <property type="protein sequence ID" value="PZR03044.1"/>
    <property type="molecule type" value="Genomic_DNA"/>
</dbReference>
<dbReference type="InterPro" id="IPR050570">
    <property type="entry name" value="Cell_wall_metabolism_enzyme"/>
</dbReference>
<dbReference type="PANTHER" id="PTHR21666">
    <property type="entry name" value="PEPTIDASE-RELATED"/>
    <property type="match status" value="1"/>
</dbReference>
<sequence length="230" mass="23992">MTRVTRTVVSASAALALVLVTVLPAQAAFVPKADVILASVGETSNANPAQQLAIGAAVEAPVVDARDSYTSISRAETLELQFAGIYSVSWSGPVRWPFPGAAPMSSDFGWRPSPCGGCSTDHRGIDLNPGDGTPIYAIADGIVSLQQEEGGGYGNHVYIEHVINGQRVRSLYAHMQTGSSPLRSGDAVKVGDFVGLVGATGMVTGPHLHLELEVDGQVVDPLVWLTENAS</sequence>
<protein>
    <recommendedName>
        <fullName evidence="2">M23ase beta-sheet core domain-containing protein</fullName>
    </recommendedName>
</protein>
<name>A0A2W5UIC9_9BACT</name>